<feature type="compositionally biased region" description="Polar residues" evidence="2">
    <location>
        <begin position="283"/>
        <end position="296"/>
    </location>
</feature>
<keyword evidence="5" id="KW-0812">Transmembrane</keyword>
<feature type="region of interest" description="Disordered" evidence="2">
    <location>
        <begin position="757"/>
        <end position="911"/>
    </location>
</feature>
<feature type="compositionally biased region" description="Polar residues" evidence="2">
    <location>
        <begin position="864"/>
        <end position="893"/>
    </location>
</feature>
<feature type="compositionally biased region" description="Basic residues" evidence="2">
    <location>
        <begin position="385"/>
        <end position="395"/>
    </location>
</feature>
<feature type="non-terminal residue" evidence="3">
    <location>
        <position position="1204"/>
    </location>
</feature>
<feature type="region of interest" description="Disordered" evidence="2">
    <location>
        <begin position="433"/>
        <end position="555"/>
    </location>
</feature>
<name>A0A9P1BMU1_9DINO</name>
<accession>A0A9P1BMU1</accession>
<feature type="compositionally biased region" description="Basic and acidic residues" evidence="2">
    <location>
        <begin position="524"/>
        <end position="538"/>
    </location>
</feature>
<dbReference type="AlphaFoldDB" id="A0A9P1BMU1"/>
<keyword evidence="1" id="KW-0175">Coiled coil</keyword>
<feature type="region of interest" description="Disordered" evidence="2">
    <location>
        <begin position="316"/>
        <end position="410"/>
    </location>
</feature>
<evidence type="ECO:0000313" key="3">
    <source>
        <dbReference type="EMBL" id="CAI3975565.1"/>
    </source>
</evidence>
<dbReference type="EMBL" id="CAMXCT030000212">
    <property type="protein sequence ID" value="CAL4762877.1"/>
    <property type="molecule type" value="Genomic_DNA"/>
</dbReference>
<gene>
    <name evidence="3" type="ORF">C1SCF055_LOCUS3867</name>
</gene>
<feature type="compositionally biased region" description="Acidic residues" evidence="2">
    <location>
        <begin position="1076"/>
        <end position="1091"/>
    </location>
</feature>
<feature type="compositionally biased region" description="Acidic residues" evidence="2">
    <location>
        <begin position="787"/>
        <end position="796"/>
    </location>
</feature>
<sequence>MSEASSATDLARAWESIPELRRNVVTIQAWALRRMTSVYNLVTRRPHVPREKALRRILQSQGFDVELESPPKPGPTAGSDPPGLTPALVTPPKVSREVESKSAASQEALKEMERLQKQLALVKEMNQLQRDLQHLIDMKAREDEKNIKVNVEPYTVCVDNMGTLPMETDHFHTPGSPNAVPAAATGEDSGASIGASIRKIAPMCTASSFQGGPANNASDNIPEPPVPEPKEIQVAVGEVDEEPETPFPVAQMNPEVREAPPVEGQTTAMLLESHDELEPPLDNQCNKGEATKSSGDASDPPSVRMYKYLQAVKANKKKAEGTEETCNGTEESCKATVIASLPPKPTDWGKHTPVTADQQQPPKPRGRKKKSEKDTSDAQAAAPKAKAKRGAKKRAKTPETYEPLEVEGNININKGDAFDAYAVASAAADVHTLGTTDTKATEPSNASKKPRRSKQDKEPNKAASRTRSKRKAEGDDEPNPKTEGSSRTRSKRKAEGDDEPNPKTEGSNQTKKAKKNKGNEAPIDENKEGKESKKDEPMTSKTNTARKERSAETKARYSRKSCAYKKVLTEKTKAGYSEDDAKKAAREAFIAVVLLCIWSADVHPQYHLVELFSGAGKVGEVWRTAIVMVASLIPFGLLVFGPDCSSWTVISRGKYKCKKDGKVKFQGTDALRSTQQYPRGLGECLLTAWQSVKGRPMLDFRQKETINPRKTDLEIFQDLPLREMTARLQVLQGQLGHLTGVDERPQPAGRNTTASLEVASNATHDKAETPTTIPYLRAPTLTLGDPVPDDYEEETLLDPAPTPPESIQSTPVSGYYPDNQLGLLSQSPAMQPETPFSPEAPTTKKDTPQLHETVVSNEDGPKAASSSNGDKAHATSETGTPAESPSETSTPMASQAKCPDGETLMKPPKQNKYADGTYWIRNYVKPNAKGEVKASENVIALFKTDKGREELRQLLLSHGSFEAIVHGEDEWRIPIAREFKAKELDRQTVCYRALLKGLPKRFQKLKRLANEIREKIKDLDAKYQELVLNQQNLMATDTPSRTVKPPKAKAKAKASASTKVPLSKRKATSKVKKETEEDETEQNGEETEEDEVRGVLVLETAVTMRPSHLLTQILLRHSMTTRFVLTCISSYFFDEGNTLDDLHQFIAEDAKKLYYEGITAYDTALVLEWMEHFLEGYDCSNDELLQGLKYAEAYGYMASKCYTK</sequence>
<reference evidence="3" key="1">
    <citation type="submission" date="2022-10" db="EMBL/GenBank/DDBJ databases">
        <authorList>
            <person name="Chen Y."/>
            <person name="Dougan E. K."/>
            <person name="Chan C."/>
            <person name="Rhodes N."/>
            <person name="Thang M."/>
        </authorList>
    </citation>
    <scope>NUCLEOTIDE SEQUENCE</scope>
</reference>
<dbReference type="EMBL" id="CAMXCT010000212">
    <property type="protein sequence ID" value="CAI3975565.1"/>
    <property type="molecule type" value="Genomic_DNA"/>
</dbReference>
<reference evidence="4" key="2">
    <citation type="submission" date="2024-04" db="EMBL/GenBank/DDBJ databases">
        <authorList>
            <person name="Chen Y."/>
            <person name="Shah S."/>
            <person name="Dougan E. K."/>
            <person name="Thang M."/>
            <person name="Chan C."/>
        </authorList>
    </citation>
    <scope>NUCLEOTIDE SEQUENCE [LARGE SCALE GENOMIC DNA]</scope>
</reference>
<evidence type="ECO:0000313" key="6">
    <source>
        <dbReference type="Proteomes" id="UP001152797"/>
    </source>
</evidence>
<feature type="compositionally biased region" description="Basic and acidic residues" evidence="2">
    <location>
        <begin position="545"/>
        <end position="555"/>
    </location>
</feature>
<feature type="region of interest" description="Disordered" evidence="2">
    <location>
        <begin position="1037"/>
        <end position="1092"/>
    </location>
</feature>
<organism evidence="3">
    <name type="scientific">Cladocopium goreaui</name>
    <dbReference type="NCBI Taxonomy" id="2562237"/>
    <lineage>
        <taxon>Eukaryota</taxon>
        <taxon>Sar</taxon>
        <taxon>Alveolata</taxon>
        <taxon>Dinophyceae</taxon>
        <taxon>Suessiales</taxon>
        <taxon>Symbiodiniaceae</taxon>
        <taxon>Cladocopium</taxon>
    </lineage>
</organism>
<feature type="region of interest" description="Disordered" evidence="2">
    <location>
        <begin position="61"/>
        <end position="107"/>
    </location>
</feature>
<evidence type="ECO:0000313" key="5">
    <source>
        <dbReference type="EMBL" id="CAL4762877.1"/>
    </source>
</evidence>
<feature type="compositionally biased region" description="Polar residues" evidence="2">
    <location>
        <begin position="208"/>
        <end position="219"/>
    </location>
</feature>
<evidence type="ECO:0000256" key="1">
    <source>
        <dbReference type="SAM" id="Coils"/>
    </source>
</evidence>
<feature type="compositionally biased region" description="Polar residues" evidence="2">
    <location>
        <begin position="433"/>
        <end position="447"/>
    </location>
</feature>
<evidence type="ECO:0000256" key="2">
    <source>
        <dbReference type="SAM" id="MobiDB-lite"/>
    </source>
</evidence>
<comment type="caution">
    <text evidence="3">The sequence shown here is derived from an EMBL/GenBank/DDBJ whole genome shotgun (WGS) entry which is preliminary data.</text>
</comment>
<dbReference type="Proteomes" id="UP001152797">
    <property type="component" value="Unassembled WGS sequence"/>
</dbReference>
<feature type="region of interest" description="Disordered" evidence="2">
    <location>
        <begin position="273"/>
        <end position="304"/>
    </location>
</feature>
<feature type="coiled-coil region" evidence="1">
    <location>
        <begin position="1002"/>
        <end position="1029"/>
    </location>
</feature>
<keyword evidence="6" id="KW-1185">Reference proteome</keyword>
<dbReference type="OrthoDB" id="439885at2759"/>
<feature type="region of interest" description="Disordered" evidence="2">
    <location>
        <begin position="208"/>
        <end position="228"/>
    </location>
</feature>
<dbReference type="EMBL" id="CAMXCT020000212">
    <property type="protein sequence ID" value="CAL1128940.1"/>
    <property type="molecule type" value="Genomic_DNA"/>
</dbReference>
<evidence type="ECO:0000313" key="4">
    <source>
        <dbReference type="EMBL" id="CAL1128940.1"/>
    </source>
</evidence>
<protein>
    <submittedName>
        <fullName evidence="5">ABC transmembrane type-1 domain-containing protein</fullName>
    </submittedName>
</protein>
<keyword evidence="5" id="KW-0472">Membrane</keyword>
<proteinExistence type="predicted"/>